<dbReference type="InterPro" id="IPR007347">
    <property type="entry name" value="SpoVS"/>
</dbReference>
<dbReference type="Gene3D" id="3.30.110.20">
    <property type="entry name" value="Alba-like domain"/>
    <property type="match status" value="1"/>
</dbReference>
<protein>
    <submittedName>
        <fullName evidence="1">Stage V sporulation protein S</fullName>
    </submittedName>
</protein>
<proteinExistence type="predicted"/>
<dbReference type="GO" id="GO:0003676">
    <property type="term" value="F:nucleic acid binding"/>
    <property type="evidence" value="ECO:0007669"/>
    <property type="project" value="InterPro"/>
</dbReference>
<gene>
    <name evidence="1" type="ORF">SAMN04515677_103429</name>
</gene>
<evidence type="ECO:0000313" key="1">
    <source>
        <dbReference type="EMBL" id="SDL80008.1"/>
    </source>
</evidence>
<dbReference type="EMBL" id="FNGW01000003">
    <property type="protein sequence ID" value="SDL80008.1"/>
    <property type="molecule type" value="Genomic_DNA"/>
</dbReference>
<dbReference type="Pfam" id="PF04232">
    <property type="entry name" value="SpoVS"/>
    <property type="match status" value="1"/>
</dbReference>
<organism evidence="1 2">
    <name type="scientific">Romboutsia lituseburensis DSM 797</name>
    <dbReference type="NCBI Taxonomy" id="1121325"/>
    <lineage>
        <taxon>Bacteria</taxon>
        <taxon>Bacillati</taxon>
        <taxon>Bacillota</taxon>
        <taxon>Clostridia</taxon>
        <taxon>Peptostreptococcales</taxon>
        <taxon>Peptostreptococcaceae</taxon>
        <taxon>Romboutsia</taxon>
    </lineage>
</organism>
<evidence type="ECO:0000313" key="2">
    <source>
        <dbReference type="Proteomes" id="UP000199068"/>
    </source>
</evidence>
<dbReference type="Proteomes" id="UP000199068">
    <property type="component" value="Unassembled WGS sequence"/>
</dbReference>
<dbReference type="STRING" id="1121325.SAMN04515677_103429"/>
<dbReference type="AlphaFoldDB" id="A0A1G9N0I5"/>
<accession>A0A1G9N0I5</accession>
<dbReference type="RefSeq" id="WP_092725114.1">
    <property type="nucleotide sequence ID" value="NZ_FNGW01000003.1"/>
</dbReference>
<keyword evidence="2" id="KW-1185">Reference proteome</keyword>
<dbReference type="InterPro" id="IPR036882">
    <property type="entry name" value="Alba-like_dom_sf"/>
</dbReference>
<dbReference type="PANTHER" id="PTHR35331:SF1">
    <property type="entry name" value="STAGE V SPORULATION PROTEIN S"/>
    <property type="match status" value="1"/>
</dbReference>
<sequence length="86" mass="8853">MEVLKVSSKSNPNSVAGALAGVLREKGSAEIQAIGAGALNQAIKSVAIARGFVAPSGMDLVCIPAFTDIYIDGDQKTAIKLIVEPR</sequence>
<reference evidence="1 2" key="1">
    <citation type="submission" date="2016-10" db="EMBL/GenBank/DDBJ databases">
        <authorList>
            <person name="de Groot N.N."/>
        </authorList>
    </citation>
    <scope>NUCLEOTIDE SEQUENCE [LARGE SCALE GENOMIC DNA]</scope>
    <source>
        <strain evidence="1 2">DSM 797</strain>
    </source>
</reference>
<dbReference type="PANTHER" id="PTHR35331">
    <property type="entry name" value="STAGE V SPORULATION PROTEIN S"/>
    <property type="match status" value="1"/>
</dbReference>
<name>A0A1G9N0I5_9FIRM</name>